<dbReference type="EMBL" id="LGST01000032">
    <property type="protein sequence ID" value="KND98429.1"/>
    <property type="molecule type" value="Genomic_DNA"/>
</dbReference>
<organism evidence="2 3">
    <name type="scientific">Candidozyma auris</name>
    <name type="common">Yeast</name>
    <name type="synonym">Candida auris</name>
    <dbReference type="NCBI Taxonomy" id="498019"/>
    <lineage>
        <taxon>Eukaryota</taxon>
        <taxon>Fungi</taxon>
        <taxon>Dikarya</taxon>
        <taxon>Ascomycota</taxon>
        <taxon>Saccharomycotina</taxon>
        <taxon>Pichiomycetes</taxon>
        <taxon>Metschnikowiaceae</taxon>
        <taxon>Candidozyma</taxon>
    </lineage>
</organism>
<comment type="caution">
    <text evidence="2">The sequence shown here is derived from an EMBL/GenBank/DDBJ whole genome shotgun (WGS) entry which is preliminary data.</text>
</comment>
<dbReference type="AlphaFoldDB" id="A0A0L0NWK4"/>
<dbReference type="Proteomes" id="UP000037122">
    <property type="component" value="Unassembled WGS sequence"/>
</dbReference>
<evidence type="ECO:0000256" key="1">
    <source>
        <dbReference type="SAM" id="SignalP"/>
    </source>
</evidence>
<keyword evidence="1" id="KW-0732">Signal</keyword>
<evidence type="ECO:0000313" key="2">
    <source>
        <dbReference type="EMBL" id="KND98429.1"/>
    </source>
</evidence>
<evidence type="ECO:0000313" key="3">
    <source>
        <dbReference type="Proteomes" id="UP000037122"/>
    </source>
</evidence>
<evidence type="ECO:0008006" key="4">
    <source>
        <dbReference type="Google" id="ProtNLM"/>
    </source>
</evidence>
<name>A0A0L0NWK4_CANAR</name>
<proteinExistence type="predicted"/>
<dbReference type="VEuPathDB" id="FungiDB:QG37_04783"/>
<gene>
    <name evidence="2" type="ORF">QG37_04783</name>
</gene>
<sequence length="103" mass="12115">MLYLLVVVTLQTLISWPRGQGVNMRDGLVILIKELLSQRSQQQQHWRQHTQKHREKEVWFRMCVVTSPLALLVQFHGEIVEAFESRGGLRMISSPFRDGYMIH</sequence>
<feature type="signal peptide" evidence="1">
    <location>
        <begin position="1"/>
        <end position="21"/>
    </location>
</feature>
<feature type="chain" id="PRO_5005545271" description="Secreted protein" evidence="1">
    <location>
        <begin position="22"/>
        <end position="103"/>
    </location>
</feature>
<protein>
    <recommendedName>
        <fullName evidence="4">Secreted protein</fullName>
    </recommendedName>
</protein>
<accession>A0A0L0NWK4</accession>
<reference evidence="3" key="1">
    <citation type="journal article" date="2015" name="BMC Genomics">
        <title>Draft genome of a commonly misdiagnosed multidrug resistant pathogen Candida auris.</title>
        <authorList>
            <person name="Chatterjee S."/>
            <person name="Alampalli S.V."/>
            <person name="Nageshan R.K."/>
            <person name="Chettiar S.T."/>
            <person name="Joshi S."/>
            <person name="Tatu U.S."/>
        </authorList>
    </citation>
    <scope>NUCLEOTIDE SEQUENCE [LARGE SCALE GENOMIC DNA]</scope>
    <source>
        <strain evidence="3">6684</strain>
    </source>
</reference>